<gene>
    <name evidence="1" type="ORF">L195_g055336</name>
</gene>
<reference evidence="1 2" key="1">
    <citation type="journal article" date="2014" name="Am. J. Bot.">
        <title>Genome assembly and annotation for red clover (Trifolium pratense; Fabaceae).</title>
        <authorList>
            <person name="Istvanek J."/>
            <person name="Jaros M."/>
            <person name="Krenek A."/>
            <person name="Repkova J."/>
        </authorList>
    </citation>
    <scope>NUCLEOTIDE SEQUENCE [LARGE SCALE GENOMIC DNA]</scope>
    <source>
        <strain evidence="2">cv. Tatra</strain>
        <tissue evidence="1">Young leaves</tissue>
    </source>
</reference>
<dbReference type="Proteomes" id="UP000236291">
    <property type="component" value="Unassembled WGS sequence"/>
</dbReference>
<accession>A0A2K3KKU8</accession>
<sequence length="32" mass="3747">RALDTFTYDNIRKWMVEANANMEGERCAEAIK</sequence>
<organism evidence="1 2">
    <name type="scientific">Trifolium pratense</name>
    <name type="common">Red clover</name>
    <dbReference type="NCBI Taxonomy" id="57577"/>
    <lineage>
        <taxon>Eukaryota</taxon>
        <taxon>Viridiplantae</taxon>
        <taxon>Streptophyta</taxon>
        <taxon>Embryophyta</taxon>
        <taxon>Tracheophyta</taxon>
        <taxon>Spermatophyta</taxon>
        <taxon>Magnoliopsida</taxon>
        <taxon>eudicotyledons</taxon>
        <taxon>Gunneridae</taxon>
        <taxon>Pentapetalae</taxon>
        <taxon>rosids</taxon>
        <taxon>fabids</taxon>
        <taxon>Fabales</taxon>
        <taxon>Fabaceae</taxon>
        <taxon>Papilionoideae</taxon>
        <taxon>50 kb inversion clade</taxon>
        <taxon>NPAAA clade</taxon>
        <taxon>Hologalegina</taxon>
        <taxon>IRL clade</taxon>
        <taxon>Trifolieae</taxon>
        <taxon>Trifolium</taxon>
    </lineage>
</organism>
<evidence type="ECO:0000313" key="2">
    <source>
        <dbReference type="Proteomes" id="UP000236291"/>
    </source>
</evidence>
<dbReference type="EMBL" id="ASHM01100422">
    <property type="protein sequence ID" value="PNX66896.1"/>
    <property type="molecule type" value="Genomic_DNA"/>
</dbReference>
<reference evidence="1 2" key="2">
    <citation type="journal article" date="2017" name="Front. Plant Sci.">
        <title>Gene Classification and Mining of Molecular Markers Useful in Red Clover (Trifolium pratense) Breeding.</title>
        <authorList>
            <person name="Istvanek J."/>
            <person name="Dluhosova J."/>
            <person name="Dluhos P."/>
            <person name="Patkova L."/>
            <person name="Nedelnik J."/>
            <person name="Repkova J."/>
        </authorList>
    </citation>
    <scope>NUCLEOTIDE SEQUENCE [LARGE SCALE GENOMIC DNA]</scope>
    <source>
        <strain evidence="2">cv. Tatra</strain>
        <tissue evidence="1">Young leaves</tissue>
    </source>
</reference>
<feature type="non-terminal residue" evidence="1">
    <location>
        <position position="1"/>
    </location>
</feature>
<proteinExistence type="predicted"/>
<comment type="caution">
    <text evidence="1">The sequence shown here is derived from an EMBL/GenBank/DDBJ whole genome shotgun (WGS) entry which is preliminary data.</text>
</comment>
<dbReference type="AlphaFoldDB" id="A0A2K3KKU8"/>
<name>A0A2K3KKU8_TRIPR</name>
<protein>
    <submittedName>
        <fullName evidence="1">Uncharacterized protein</fullName>
    </submittedName>
</protein>
<evidence type="ECO:0000313" key="1">
    <source>
        <dbReference type="EMBL" id="PNX66896.1"/>
    </source>
</evidence>